<evidence type="ECO:0000313" key="1">
    <source>
        <dbReference type="EMBL" id="MDQ9127698.1"/>
    </source>
</evidence>
<gene>
    <name evidence="1" type="ORF">RDT67_14810</name>
</gene>
<organism evidence="1 2">
    <name type="scientific">Serratia fonticola</name>
    <dbReference type="NCBI Taxonomy" id="47917"/>
    <lineage>
        <taxon>Bacteria</taxon>
        <taxon>Pseudomonadati</taxon>
        <taxon>Pseudomonadota</taxon>
        <taxon>Gammaproteobacteria</taxon>
        <taxon>Enterobacterales</taxon>
        <taxon>Yersiniaceae</taxon>
        <taxon>Serratia</taxon>
    </lineage>
</organism>
<dbReference type="Proteomes" id="UP001224622">
    <property type="component" value="Unassembled WGS sequence"/>
</dbReference>
<reference evidence="1" key="1">
    <citation type="submission" date="2023-08" db="EMBL/GenBank/DDBJ databases">
        <title>The Comparative Genomic Analysis of Yersiniaceae from Polar Regions.</title>
        <authorList>
            <person name="Goncharov A."/>
            <person name="Aslanov B."/>
            <person name="Kolodzhieva V."/>
            <person name="Azarov D."/>
            <person name="Mochov A."/>
            <person name="Lebedeva E."/>
        </authorList>
    </citation>
    <scope>NUCLEOTIDE SEQUENCE</scope>
    <source>
        <strain evidence="1">Vf</strain>
    </source>
</reference>
<name>A0AAJ1YC40_SERFO</name>
<evidence type="ECO:0000313" key="2">
    <source>
        <dbReference type="Proteomes" id="UP001224622"/>
    </source>
</evidence>
<dbReference type="AlphaFoldDB" id="A0AAJ1YC40"/>
<comment type="caution">
    <text evidence="1">The sequence shown here is derived from an EMBL/GenBank/DDBJ whole genome shotgun (WGS) entry which is preliminary data.</text>
</comment>
<protein>
    <submittedName>
        <fullName evidence="1">Uncharacterized protein</fullName>
    </submittedName>
</protein>
<sequence length="497" mass="57715">MKAYHTKNNVLVTEDTLEVFKRAIASILFYGPKHLRRPFYGDIARFLEHLIYCATVSRNTRKKARFKGNKDWTYSVPLPKDLGREKLPHVFKKNGDLPHKRALELIKEAGLIKIIRHVPESKCREFAVSKRFLHELFTKDRAEYLRRTDRLTYLTNIFNKRKTYAFDELIGQAISRGCQVKHQWPKRDIPNEPFRNLLKAVWGNVEPLHINLDAPRQYVDTHHSARNIMFYRNFLSHLAEVGVELITHTPLVVAYRQSYKSAKIGGRSFEVGTGFQSLPSGMKWACLARGYNYDIKGCQLEILRRELQAIGVSDKNLRLLDTKVICVVLGIKEALVKQFRYASVFNSGYVSLSFKSATVRLLRKAFGKAGAKHILLRWREHLEPLKHDLARLLDHYVATARTNRYGKCVTNAVGQTFNCTYKDLKAGKRWRSDVMRRKLLSHMLQGLESRAVYDFVREHPELVCALEHDGFVSYEKIDDSDWQHPFLMIICKHQCIA</sequence>
<proteinExistence type="predicted"/>
<accession>A0AAJ1YC40</accession>
<dbReference type="RefSeq" id="WP_309047758.1">
    <property type="nucleotide sequence ID" value="NZ_JAVIGA010000015.1"/>
</dbReference>
<dbReference type="EMBL" id="JAVIGA010000015">
    <property type="protein sequence ID" value="MDQ9127698.1"/>
    <property type="molecule type" value="Genomic_DNA"/>
</dbReference>